<name>A0A9X3J8J8_9BACT</name>
<dbReference type="PANTHER" id="PTHR30401:SF0">
    <property type="entry name" value="TRNA 2-SELENOURIDINE SYNTHASE"/>
    <property type="match status" value="1"/>
</dbReference>
<keyword evidence="3" id="KW-0808">Transferase</keyword>
<dbReference type="GO" id="GO:0043828">
    <property type="term" value="F:tRNA 2-selenouridine synthase activity"/>
    <property type="evidence" value="ECO:0007669"/>
    <property type="project" value="InterPro"/>
</dbReference>
<dbReference type="InterPro" id="IPR058840">
    <property type="entry name" value="AAA_SelU"/>
</dbReference>
<dbReference type="InterPro" id="IPR017582">
    <property type="entry name" value="SelU"/>
</dbReference>
<dbReference type="Proteomes" id="UP001145087">
    <property type="component" value="Unassembled WGS sequence"/>
</dbReference>
<dbReference type="InterPro" id="IPR001763">
    <property type="entry name" value="Rhodanese-like_dom"/>
</dbReference>
<gene>
    <name evidence="3" type="primary">mnmH</name>
    <name evidence="3" type="ORF">OU798_22480</name>
</gene>
<evidence type="ECO:0000256" key="1">
    <source>
        <dbReference type="ARBA" id="ARBA00023266"/>
    </source>
</evidence>
<dbReference type="Gene3D" id="3.40.250.10">
    <property type="entry name" value="Rhodanese-like domain"/>
    <property type="match status" value="1"/>
</dbReference>
<dbReference type="SUPFAM" id="SSF52821">
    <property type="entry name" value="Rhodanese/Cell cycle control phosphatase"/>
    <property type="match status" value="1"/>
</dbReference>
<organism evidence="3 4">
    <name type="scientific">Draconibacterium aestuarii</name>
    <dbReference type="NCBI Taxonomy" id="2998507"/>
    <lineage>
        <taxon>Bacteria</taxon>
        <taxon>Pseudomonadati</taxon>
        <taxon>Bacteroidota</taxon>
        <taxon>Bacteroidia</taxon>
        <taxon>Marinilabiliales</taxon>
        <taxon>Prolixibacteraceae</taxon>
        <taxon>Draconibacterium</taxon>
    </lineage>
</organism>
<dbReference type="Pfam" id="PF00581">
    <property type="entry name" value="Rhodanese"/>
    <property type="match status" value="1"/>
</dbReference>
<dbReference type="NCBIfam" id="TIGR03167">
    <property type="entry name" value="tRNA_sel_U_synt"/>
    <property type="match status" value="1"/>
</dbReference>
<dbReference type="InterPro" id="IPR001307">
    <property type="entry name" value="Thiosulphate_STrfase_CS"/>
</dbReference>
<feature type="domain" description="Rhodanese" evidence="2">
    <location>
        <begin position="19"/>
        <end position="141"/>
    </location>
</feature>
<comment type="caution">
    <text evidence="3">The sequence shown here is derived from an EMBL/GenBank/DDBJ whole genome shotgun (WGS) entry which is preliminary data.</text>
</comment>
<evidence type="ECO:0000259" key="2">
    <source>
        <dbReference type="PROSITE" id="PS50206"/>
    </source>
</evidence>
<evidence type="ECO:0000313" key="4">
    <source>
        <dbReference type="Proteomes" id="UP001145087"/>
    </source>
</evidence>
<dbReference type="SMART" id="SM00450">
    <property type="entry name" value="RHOD"/>
    <property type="match status" value="1"/>
</dbReference>
<protein>
    <submittedName>
        <fullName evidence="3">tRNA 2-selenouridine(34) synthase MnmH</fullName>
        <ecNumber evidence="3">2.5.1.-</ecNumber>
    </submittedName>
</protein>
<dbReference type="PANTHER" id="PTHR30401">
    <property type="entry name" value="TRNA 2-SELENOURIDINE SYNTHASE"/>
    <property type="match status" value="1"/>
</dbReference>
<evidence type="ECO:0000313" key="3">
    <source>
        <dbReference type="EMBL" id="MCY1723132.1"/>
    </source>
</evidence>
<dbReference type="InterPro" id="IPR036873">
    <property type="entry name" value="Rhodanese-like_dom_sf"/>
</dbReference>
<dbReference type="PROSITE" id="PS50206">
    <property type="entry name" value="RHODANESE_3"/>
    <property type="match status" value="1"/>
</dbReference>
<sequence length="358" mass="40876">MNTFTAMLREITFSEYLALSEEVPLIDVRSPGEYQKGHIPGATNIPLFTNDERAQVGTVYKQKSKEQAIELGYKLVTPKFEWFISESQKVAPSGTVAVHCWRGGMRSKSFAQHLSEYGFNEVYVISGGYKAFRNHAHQSFQTNAEMCILGGYTGSAKTYILRELKEMGQQVIDLEGLANHKGSAFGGIGNGGQPTIEQFENNLFWEWKDLNYGKTIWIEDESHRIGLVNIPMNFFENMRSQPVIFLDIKREERARHLVNDYARADKAALADSINRIAKRLGGLDTKLALAHLEANEFFEVAMITLKYYDKYYLRGLQNRDHDHIYPLELTTINFKQNAKQILKHYATIGKTKHKTYAV</sequence>
<dbReference type="GO" id="GO:0002098">
    <property type="term" value="P:tRNA wobble uridine modification"/>
    <property type="evidence" value="ECO:0007669"/>
    <property type="project" value="InterPro"/>
</dbReference>
<dbReference type="EC" id="2.5.1.-" evidence="3"/>
<dbReference type="AlphaFoldDB" id="A0A9X3J8J8"/>
<dbReference type="RefSeq" id="WP_343335458.1">
    <property type="nucleotide sequence ID" value="NZ_JAPOHD010000066.1"/>
</dbReference>
<dbReference type="NCBIfam" id="NF008750">
    <property type="entry name" value="PRK11784.1-2"/>
    <property type="match status" value="1"/>
</dbReference>
<dbReference type="PROSITE" id="PS00380">
    <property type="entry name" value="RHODANESE_1"/>
    <property type="match status" value="1"/>
</dbReference>
<dbReference type="Pfam" id="PF26341">
    <property type="entry name" value="AAA_SelU"/>
    <property type="match status" value="1"/>
</dbReference>
<reference evidence="3" key="1">
    <citation type="submission" date="2022-11" db="EMBL/GenBank/DDBJ databases">
        <title>Marilongibacter aestuarii gen. nov., sp. nov., isolated from tidal flat sediment.</title>
        <authorList>
            <person name="Jiayan W."/>
        </authorList>
    </citation>
    <scope>NUCLEOTIDE SEQUENCE</scope>
    <source>
        <strain evidence="3">Z1-6</strain>
    </source>
</reference>
<dbReference type="EMBL" id="JAPOHD010000066">
    <property type="protein sequence ID" value="MCY1723132.1"/>
    <property type="molecule type" value="Genomic_DNA"/>
</dbReference>
<proteinExistence type="predicted"/>
<dbReference type="GO" id="GO:0004792">
    <property type="term" value="F:thiosulfate-cyanide sulfurtransferase activity"/>
    <property type="evidence" value="ECO:0007669"/>
    <property type="project" value="InterPro"/>
</dbReference>
<accession>A0A9X3J8J8</accession>
<keyword evidence="4" id="KW-1185">Reference proteome</keyword>
<keyword evidence="1" id="KW-0711">Selenium</keyword>